<sequence>MSSRLAGIRPSRAASTNCAASSPVSGSSDCKYDNSISPYPGGQSASAGTGGWGGRLVAAAATSSWGGPKPARCGRGGGPSSSAAAAAASALALSHLAWNS</sequence>
<comment type="caution">
    <text evidence="2">The sequence shown here is derived from an EMBL/GenBank/DDBJ whole genome shotgun (WGS) entry which is preliminary data.</text>
</comment>
<evidence type="ECO:0000313" key="3">
    <source>
        <dbReference type="Proteomes" id="UP000747399"/>
    </source>
</evidence>
<accession>A0A8J4BP35</accession>
<name>A0A8J4BP35_9CHLO</name>
<evidence type="ECO:0000313" key="2">
    <source>
        <dbReference type="EMBL" id="GIL62545.1"/>
    </source>
</evidence>
<organism evidence="2 3">
    <name type="scientific">Volvox africanus</name>
    <dbReference type="NCBI Taxonomy" id="51714"/>
    <lineage>
        <taxon>Eukaryota</taxon>
        <taxon>Viridiplantae</taxon>
        <taxon>Chlorophyta</taxon>
        <taxon>core chlorophytes</taxon>
        <taxon>Chlorophyceae</taxon>
        <taxon>CS clade</taxon>
        <taxon>Chlamydomonadales</taxon>
        <taxon>Volvocaceae</taxon>
        <taxon>Volvox</taxon>
    </lineage>
</organism>
<dbReference type="Proteomes" id="UP000747399">
    <property type="component" value="Unassembled WGS sequence"/>
</dbReference>
<reference evidence="2" key="1">
    <citation type="journal article" date="2021" name="Proc. Natl. Acad. Sci. U.S.A.">
        <title>Three genomes in the algal genus Volvox reveal the fate of a haploid sex-determining region after a transition to homothallism.</title>
        <authorList>
            <person name="Yamamoto K."/>
            <person name="Hamaji T."/>
            <person name="Kawai-Toyooka H."/>
            <person name="Matsuzaki R."/>
            <person name="Takahashi F."/>
            <person name="Nishimura Y."/>
            <person name="Kawachi M."/>
            <person name="Noguchi H."/>
            <person name="Minakuchi Y."/>
            <person name="Umen J.G."/>
            <person name="Toyoda A."/>
            <person name="Nozaki H."/>
        </authorList>
    </citation>
    <scope>NUCLEOTIDE SEQUENCE</scope>
    <source>
        <strain evidence="2">NIES-3780</strain>
    </source>
</reference>
<feature type="region of interest" description="Disordered" evidence="1">
    <location>
        <begin position="1"/>
        <end position="30"/>
    </location>
</feature>
<evidence type="ECO:0000256" key="1">
    <source>
        <dbReference type="SAM" id="MobiDB-lite"/>
    </source>
</evidence>
<dbReference type="AlphaFoldDB" id="A0A8J4BP35"/>
<proteinExistence type="predicted"/>
<protein>
    <submittedName>
        <fullName evidence="2">Uncharacterized protein</fullName>
    </submittedName>
</protein>
<dbReference type="EMBL" id="BNCO01000052">
    <property type="protein sequence ID" value="GIL62545.1"/>
    <property type="molecule type" value="Genomic_DNA"/>
</dbReference>
<keyword evidence="3" id="KW-1185">Reference proteome</keyword>
<gene>
    <name evidence="2" type="ORF">Vafri_16634</name>
</gene>
<feature type="compositionally biased region" description="Polar residues" evidence="1">
    <location>
        <begin position="13"/>
        <end position="28"/>
    </location>
</feature>